<dbReference type="SMART" id="SM00249">
    <property type="entry name" value="PHD"/>
    <property type="match status" value="2"/>
</dbReference>
<evidence type="ECO:0000256" key="15">
    <source>
        <dbReference type="SAM" id="Coils"/>
    </source>
</evidence>
<evidence type="ECO:0000256" key="12">
    <source>
        <dbReference type="PROSITE-ProRule" id="PRU00035"/>
    </source>
</evidence>
<dbReference type="SUPFAM" id="SSF57903">
    <property type="entry name" value="FYVE/PHD zinc finger"/>
    <property type="match status" value="2"/>
</dbReference>
<dbReference type="SUPFAM" id="SSF47370">
    <property type="entry name" value="Bromodomain"/>
    <property type="match status" value="1"/>
</dbReference>
<dbReference type="InterPro" id="IPR011011">
    <property type="entry name" value="Znf_FYVE_PHD"/>
</dbReference>
<dbReference type="PROSITE" id="PS01359">
    <property type="entry name" value="ZF_PHD_1"/>
    <property type="match status" value="1"/>
</dbReference>
<feature type="coiled-coil region" evidence="15">
    <location>
        <begin position="643"/>
        <end position="688"/>
    </location>
</feature>
<dbReference type="InterPro" id="IPR047171">
    <property type="entry name" value="BAZ1A"/>
</dbReference>
<keyword evidence="3" id="KW-0479">Metal-binding</keyword>
<keyword evidence="5" id="KW-0862">Zinc</keyword>
<dbReference type="Pfam" id="PF10537">
    <property type="entry name" value="WAC_Acf1_DNA_bd"/>
    <property type="match status" value="1"/>
</dbReference>
<dbReference type="Pfam" id="PF02791">
    <property type="entry name" value="DDT"/>
    <property type="match status" value="1"/>
</dbReference>
<feature type="region of interest" description="Disordered" evidence="16">
    <location>
        <begin position="758"/>
        <end position="788"/>
    </location>
</feature>
<feature type="domain" description="Bromo" evidence="17">
    <location>
        <begin position="1307"/>
        <end position="1377"/>
    </location>
</feature>
<evidence type="ECO:0000259" key="19">
    <source>
        <dbReference type="PROSITE" id="PS50827"/>
    </source>
</evidence>
<dbReference type="InterPro" id="IPR028942">
    <property type="entry name" value="WHIM1_dom"/>
</dbReference>
<feature type="compositionally biased region" description="Basic and acidic residues" evidence="16">
    <location>
        <begin position="1219"/>
        <end position="1233"/>
    </location>
</feature>
<dbReference type="PANTHER" id="PTHR46510">
    <property type="entry name" value="BROMODOMAIN ADJACENT TO ZINC FINGER DOMAIN PROTEIN 1A"/>
    <property type="match status" value="1"/>
</dbReference>
<keyword evidence="10 14" id="KW-0539">Nucleus</keyword>
<feature type="region of interest" description="Disordered" evidence="16">
    <location>
        <begin position="956"/>
        <end position="990"/>
    </location>
</feature>
<dbReference type="GO" id="GO:0003677">
    <property type="term" value="F:DNA binding"/>
    <property type="evidence" value="ECO:0007669"/>
    <property type="project" value="TreeGrafter"/>
</dbReference>
<keyword evidence="4 13" id="KW-0863">Zinc-finger</keyword>
<feature type="compositionally biased region" description="Polar residues" evidence="16">
    <location>
        <begin position="979"/>
        <end position="988"/>
    </location>
</feature>
<gene>
    <name evidence="21" type="ORF">g.39090</name>
</gene>
<evidence type="ECO:0000256" key="10">
    <source>
        <dbReference type="ARBA" id="ARBA00023242"/>
    </source>
</evidence>
<feature type="region of interest" description="Disordered" evidence="16">
    <location>
        <begin position="880"/>
        <end position="901"/>
    </location>
</feature>
<feature type="coiled-coil region" evidence="15">
    <location>
        <begin position="349"/>
        <end position="391"/>
    </location>
</feature>
<dbReference type="GO" id="GO:0045740">
    <property type="term" value="P:positive regulation of DNA replication"/>
    <property type="evidence" value="ECO:0007669"/>
    <property type="project" value="TreeGrafter"/>
</dbReference>
<evidence type="ECO:0000256" key="5">
    <source>
        <dbReference type="ARBA" id="ARBA00022833"/>
    </source>
</evidence>
<organism evidence="21">
    <name type="scientific">Graphocephala atropunctata</name>
    <dbReference type="NCBI Taxonomy" id="36148"/>
    <lineage>
        <taxon>Eukaryota</taxon>
        <taxon>Metazoa</taxon>
        <taxon>Ecdysozoa</taxon>
        <taxon>Arthropoda</taxon>
        <taxon>Hexapoda</taxon>
        <taxon>Insecta</taxon>
        <taxon>Pterygota</taxon>
        <taxon>Neoptera</taxon>
        <taxon>Paraneoptera</taxon>
        <taxon>Hemiptera</taxon>
        <taxon>Auchenorrhyncha</taxon>
        <taxon>Membracoidea</taxon>
        <taxon>Cicadellidae</taxon>
        <taxon>Cicadellinae</taxon>
        <taxon>Cicadellini</taxon>
        <taxon>Graphocephala</taxon>
    </lineage>
</organism>
<dbReference type="PROSITE" id="PS50827">
    <property type="entry name" value="DDT"/>
    <property type="match status" value="1"/>
</dbReference>
<dbReference type="Pfam" id="PF15613">
    <property type="entry name" value="WSD"/>
    <property type="match status" value="1"/>
</dbReference>
<dbReference type="GO" id="GO:0031445">
    <property type="term" value="P:regulation of heterochromatin formation"/>
    <property type="evidence" value="ECO:0007669"/>
    <property type="project" value="TreeGrafter"/>
</dbReference>
<keyword evidence="9" id="KW-0804">Transcription</keyword>
<sequence length="1415" mass="161497">MPLLYKKPFKRMELPEDLDDNEEVFYCELTNEIFRDYEDFCERIILCNSLVWACSLSGRAYLTYQEALASEESAKAMLNDFPMELRIPVLYLTTLTQRKSLNELAEDVYCFAKDRYFIGESVEVEIPGGSLTTCQVLRAIAPSEAEMSSFKKQNVKNGERHYWPPGSLYSYEVQPAADEKSKSLIVSADFIHRKKSYYSRAKNRLYIKQFTEQVDGFWKLKATTAEKYGISRVKFDLIFVGEAPDLSPAKKASPNSQAKGGTSKKEKRQESLDKYFTKKSPSKQQNSQPTDAHQKTLLQKLKEKYKVQNAKHNTLASKIASKQDNFRQKRKYTKKNLLQSSDKNSVLTEMEIKQRKQEEKLKIRELKRRKKEQVTFLMKEYNRKREDLELEDLQDLPEPLPVDVRLPNELFGDFVMILEFLHTYQETINLKDYFPAGMTLELLERALVENEVAGPLCDIIQMLLTAIFELQEEEDDEIREDSDMRSSDWQDVADVAGDMRTKEAVRQATIAARWAQAYHRTPLNKLTLDASTVTEVLRLHLLASGGRCGESSSKWRYQQRGGYSSLDDPGLMLRLSQPHILESLSQTPFCDLSIADKLAILSCLVSQILTFSAVRDVIDERMEKIKQGKIELRSVHANDKKREQEAYQKVKDGEWTLEQLEKEKELLLRRKQDQGRRLKELNEENQNNQVLPLGQDRAYRRFWLFTAIPGLFVEHDDRHAGTCLPKGTPALDLGLLNGEDPVVYMKRLFEQGSNKENLLKTPTKTPITPTKTPSKAKTPTKGSSPSKAVVAAAEEKVRRPLTCWADAACPVHSDQGQRVCWAFYQDEAVVDVLISKLNKRGVREHALQAILEDDRERIVQSITKCPISWLNANQCPTLETRKSSRNNPRYDNANLNFPPGTPSEEILESVLRDLILETEEKINDGCLGSLKVHDRKAWREALANNSYDQQCEKVVWGGNGRNNSQGESNDVAGEEEGQSRPSTPSSEASFRDLQLDASVEQRTKVRELASAILQLEQSIDNKYLKRPLGKEEKKENNEKGLKAAQVARERWEASLMASTSLSQLFLHISTLDSSITWARSIQKASCRLCRRRGDPEKMLLCDGCNKGHHMYCLKPKLTSVPQGNWYCPKCKPREKVSPVKKSRRIFTEESDEEEEDLSKNLPVGQCKVCRAKGPLIICESCESGYHFDCIVPVLRKIPTGNWYCQKCRRGSAAAAAPTTKKDETSPLSDGERTSRRRSSKAATAKISQFAKQLRTNTWEGDNEGVADGSRRRSRRSLEAELVVTTNSAAKDLPLDNATLQEILDQLMHHEAAWPFLRPVTRADVEDYLDIIKRPMDFGTIKHKLNMLDYRTNGEVLSDALLVFENCYAYNKDDTEIYQCGVQLHELLDKLCHERGLKLKDSDYRAPAAKRSRTAQ</sequence>
<comment type="subcellular location">
    <subcellularLocation>
        <location evidence="1 14">Nucleus</location>
    </subcellularLocation>
</comment>
<dbReference type="InterPro" id="IPR013136">
    <property type="entry name" value="WSTF_Acf1_Cbp146"/>
</dbReference>
<dbReference type="PROSITE" id="PS00633">
    <property type="entry name" value="BROMODOMAIN_1"/>
    <property type="match status" value="1"/>
</dbReference>
<dbReference type="InterPro" id="IPR028941">
    <property type="entry name" value="WHIM2_dom"/>
</dbReference>
<dbReference type="PANTHER" id="PTHR46510:SF1">
    <property type="entry name" value="BROMODOMAIN ADJACENT TO ZINC FINGER DOMAIN PROTEIN 1A"/>
    <property type="match status" value="1"/>
</dbReference>
<dbReference type="PROSITE" id="PS51136">
    <property type="entry name" value="WAC"/>
    <property type="match status" value="1"/>
</dbReference>
<dbReference type="EMBL" id="GEBQ01011263">
    <property type="protein sequence ID" value="JAT28714.1"/>
    <property type="molecule type" value="Transcribed_RNA"/>
</dbReference>
<evidence type="ECO:0000313" key="21">
    <source>
        <dbReference type="EMBL" id="JAT28714.1"/>
    </source>
</evidence>
<evidence type="ECO:0000259" key="18">
    <source>
        <dbReference type="PROSITE" id="PS50016"/>
    </source>
</evidence>
<evidence type="ECO:0000256" key="6">
    <source>
        <dbReference type="ARBA" id="ARBA00023015"/>
    </source>
</evidence>
<dbReference type="Pfam" id="PF15612">
    <property type="entry name" value="WHIM1"/>
    <property type="match status" value="1"/>
</dbReference>
<evidence type="ECO:0000256" key="14">
    <source>
        <dbReference type="PROSITE-ProRule" id="PRU00475"/>
    </source>
</evidence>
<dbReference type="GO" id="GO:0006355">
    <property type="term" value="P:regulation of DNA-templated transcription"/>
    <property type="evidence" value="ECO:0007669"/>
    <property type="project" value="TreeGrafter"/>
</dbReference>
<evidence type="ECO:0000256" key="8">
    <source>
        <dbReference type="ARBA" id="ARBA00023117"/>
    </source>
</evidence>
<dbReference type="GO" id="GO:0008623">
    <property type="term" value="C:CHRAC"/>
    <property type="evidence" value="ECO:0007669"/>
    <property type="project" value="TreeGrafter"/>
</dbReference>
<keyword evidence="7 15" id="KW-0175">Coiled coil</keyword>
<evidence type="ECO:0000259" key="20">
    <source>
        <dbReference type="PROSITE" id="PS51136"/>
    </source>
</evidence>
<feature type="domain" description="DDT" evidence="19">
    <location>
        <begin position="408"/>
        <end position="473"/>
    </location>
</feature>
<evidence type="ECO:0000256" key="1">
    <source>
        <dbReference type="ARBA" id="ARBA00004123"/>
    </source>
</evidence>
<keyword evidence="8 12" id="KW-0103">Bromodomain</keyword>
<dbReference type="InterPro" id="IPR013083">
    <property type="entry name" value="Znf_RING/FYVE/PHD"/>
</dbReference>
<dbReference type="Gene3D" id="3.30.40.10">
    <property type="entry name" value="Zinc/RING finger domain, C3HC4 (zinc finger)"/>
    <property type="match status" value="2"/>
</dbReference>
<dbReference type="PROSITE" id="PS50014">
    <property type="entry name" value="BROMODOMAIN_2"/>
    <property type="match status" value="1"/>
</dbReference>
<keyword evidence="2" id="KW-0597">Phosphoprotein</keyword>
<reference evidence="21" key="1">
    <citation type="submission" date="2015-11" db="EMBL/GenBank/DDBJ databases">
        <title>De novo transcriptome assembly of four potential Pierce s Disease insect vectors from Arizona vineyards.</title>
        <authorList>
            <person name="Tassone E.E."/>
        </authorList>
    </citation>
    <scope>NUCLEOTIDE SEQUENCE</scope>
</reference>
<evidence type="ECO:0000256" key="16">
    <source>
        <dbReference type="SAM" id="MobiDB-lite"/>
    </source>
</evidence>
<evidence type="ECO:0000256" key="2">
    <source>
        <dbReference type="ARBA" id="ARBA00022553"/>
    </source>
</evidence>
<evidence type="ECO:0000256" key="4">
    <source>
        <dbReference type="ARBA" id="ARBA00022771"/>
    </source>
</evidence>
<dbReference type="InterPro" id="IPR001965">
    <property type="entry name" value="Znf_PHD"/>
</dbReference>
<dbReference type="Gene3D" id="1.20.920.10">
    <property type="entry name" value="Bromodomain-like"/>
    <property type="match status" value="1"/>
</dbReference>
<dbReference type="InterPro" id="IPR019786">
    <property type="entry name" value="Zinc_finger_PHD-type_CS"/>
</dbReference>
<dbReference type="FunFam" id="3.30.40.10:FF:000300">
    <property type="entry name" value="Bromodomain adjacent to zinc finger domain protein 1A"/>
    <property type="match status" value="1"/>
</dbReference>
<feature type="region of interest" description="Disordered" evidence="16">
    <location>
        <begin position="246"/>
        <end position="270"/>
    </location>
</feature>
<feature type="compositionally biased region" description="Polar residues" evidence="16">
    <location>
        <begin position="885"/>
        <end position="895"/>
    </location>
</feature>
<evidence type="ECO:0000259" key="17">
    <source>
        <dbReference type="PROSITE" id="PS50014"/>
    </source>
</evidence>
<evidence type="ECO:0000256" key="3">
    <source>
        <dbReference type="ARBA" id="ARBA00022723"/>
    </source>
</evidence>
<evidence type="ECO:0000256" key="11">
    <source>
        <dbReference type="ARBA" id="ARBA00068253"/>
    </source>
</evidence>
<name>A0A1B6LYN0_9HEMI</name>
<accession>A0A1B6LYN0</accession>
<proteinExistence type="predicted"/>
<dbReference type="Pfam" id="PF00628">
    <property type="entry name" value="PHD"/>
    <property type="match status" value="2"/>
</dbReference>
<feature type="domain" description="WAC" evidence="20">
    <location>
        <begin position="22"/>
        <end position="130"/>
    </location>
</feature>
<dbReference type="PRINTS" id="PR00503">
    <property type="entry name" value="BROMODOMAIN"/>
</dbReference>
<evidence type="ECO:0000256" key="9">
    <source>
        <dbReference type="ARBA" id="ARBA00023163"/>
    </source>
</evidence>
<protein>
    <recommendedName>
        <fullName evidence="11">Bromodomain adjacent to zinc finger domain protein 1A</fullName>
    </recommendedName>
</protein>
<dbReference type="GO" id="GO:0006338">
    <property type="term" value="P:chromatin remodeling"/>
    <property type="evidence" value="ECO:0007669"/>
    <property type="project" value="InterPro"/>
</dbReference>
<feature type="domain" description="PHD-type" evidence="18">
    <location>
        <begin position="1083"/>
        <end position="1133"/>
    </location>
</feature>
<evidence type="ECO:0000256" key="13">
    <source>
        <dbReference type="PROSITE-ProRule" id="PRU00146"/>
    </source>
</evidence>
<dbReference type="GO" id="GO:0008270">
    <property type="term" value="F:zinc ion binding"/>
    <property type="evidence" value="ECO:0007669"/>
    <property type="project" value="UniProtKB-KW"/>
</dbReference>
<dbReference type="InterPro" id="IPR036427">
    <property type="entry name" value="Bromodomain-like_sf"/>
</dbReference>
<keyword evidence="6" id="KW-0805">Transcription regulation</keyword>
<dbReference type="InterPro" id="IPR018501">
    <property type="entry name" value="DDT_dom"/>
</dbReference>
<dbReference type="PROSITE" id="PS50016">
    <property type="entry name" value="ZF_PHD_2"/>
    <property type="match status" value="2"/>
</dbReference>
<dbReference type="InterPro" id="IPR018359">
    <property type="entry name" value="Bromodomain_CS"/>
</dbReference>
<feature type="region of interest" description="Disordered" evidence="16">
    <location>
        <begin position="1215"/>
        <end position="1241"/>
    </location>
</feature>
<dbReference type="InterPro" id="IPR019787">
    <property type="entry name" value="Znf_PHD-finger"/>
</dbReference>
<feature type="domain" description="PHD-type" evidence="18">
    <location>
        <begin position="1163"/>
        <end position="1210"/>
    </location>
</feature>
<dbReference type="GO" id="GO:0000228">
    <property type="term" value="C:nuclear chromosome"/>
    <property type="evidence" value="ECO:0007669"/>
    <property type="project" value="TreeGrafter"/>
</dbReference>
<evidence type="ECO:0000256" key="7">
    <source>
        <dbReference type="ARBA" id="ARBA00023054"/>
    </source>
</evidence>
<dbReference type="Pfam" id="PF00439">
    <property type="entry name" value="Bromodomain"/>
    <property type="match status" value="1"/>
</dbReference>
<dbReference type="InterPro" id="IPR001487">
    <property type="entry name" value="Bromodomain"/>
</dbReference>
<feature type="compositionally biased region" description="Low complexity" evidence="16">
    <location>
        <begin position="760"/>
        <end position="788"/>
    </location>
</feature>
<dbReference type="SMART" id="SM00297">
    <property type="entry name" value="BROMO"/>
    <property type="match status" value="1"/>
</dbReference>
<dbReference type="SMART" id="SM00571">
    <property type="entry name" value="DDT"/>
    <property type="match status" value="1"/>
</dbReference>